<dbReference type="Proteomes" id="UP000830401">
    <property type="component" value="Plasmid unnamed1"/>
</dbReference>
<keyword evidence="2" id="KW-1185">Reference proteome</keyword>
<protein>
    <submittedName>
        <fullName evidence="1">Uncharacterized protein</fullName>
    </submittedName>
</protein>
<keyword evidence="1" id="KW-0614">Plasmid</keyword>
<accession>A0ABY4GCA8</accession>
<geneLocation type="plasmid" evidence="1 2">
    <name>unnamed1</name>
</geneLocation>
<organism evidence="1 2">
    <name type="scientific">Hymenobacter volaticus</name>
    <dbReference type="NCBI Taxonomy" id="2932254"/>
    <lineage>
        <taxon>Bacteria</taxon>
        <taxon>Pseudomonadati</taxon>
        <taxon>Bacteroidota</taxon>
        <taxon>Cytophagia</taxon>
        <taxon>Cytophagales</taxon>
        <taxon>Hymenobacteraceae</taxon>
        <taxon>Hymenobacter</taxon>
    </lineage>
</organism>
<reference evidence="1" key="1">
    <citation type="submission" date="2022-04" db="EMBL/GenBank/DDBJ databases">
        <title>Hymenobacter sp. isolated from the air.</title>
        <authorList>
            <person name="Won M."/>
            <person name="Lee C.-M."/>
            <person name="Woen H.-Y."/>
            <person name="Kwon S.-W."/>
        </authorList>
    </citation>
    <scope>NUCLEOTIDE SEQUENCE</scope>
    <source>
        <strain evidence="1">5420S-77</strain>
        <plasmid evidence="1">unnamed1</plasmid>
    </source>
</reference>
<proteinExistence type="predicted"/>
<evidence type="ECO:0000313" key="1">
    <source>
        <dbReference type="EMBL" id="UOQ68565.1"/>
    </source>
</evidence>
<evidence type="ECO:0000313" key="2">
    <source>
        <dbReference type="Proteomes" id="UP000830401"/>
    </source>
</evidence>
<gene>
    <name evidence="1" type="ORF">MUN86_23975</name>
</gene>
<sequence length="82" mass="9998">MSSSYYHFQTLAYSQQDRYVQQHGQLIAHRWHENFSVELYDLGSFYCERWLEQECLHRPRYQALANVDSLEIYSLQERASLY</sequence>
<name>A0ABY4GCA8_9BACT</name>
<dbReference type="RefSeq" id="WP_245125909.1">
    <property type="nucleotide sequence ID" value="NZ_CP095062.1"/>
</dbReference>
<dbReference type="EMBL" id="CP095062">
    <property type="protein sequence ID" value="UOQ68565.1"/>
    <property type="molecule type" value="Genomic_DNA"/>
</dbReference>